<dbReference type="RefSeq" id="WP_252595114.1">
    <property type="nucleotide sequence ID" value="NZ_CP099489.1"/>
</dbReference>
<feature type="domain" description="NAD-dependent epimerase/dehydratase" evidence="1">
    <location>
        <begin position="179"/>
        <end position="392"/>
    </location>
</feature>
<gene>
    <name evidence="3" type="ORF">NF556_08005</name>
</gene>
<evidence type="ECO:0000259" key="1">
    <source>
        <dbReference type="Pfam" id="PF01370"/>
    </source>
</evidence>
<dbReference type="Proteomes" id="UP001056455">
    <property type="component" value="Chromosome"/>
</dbReference>
<dbReference type="SUPFAM" id="SSF55961">
    <property type="entry name" value="Bet v1-like"/>
    <property type="match status" value="1"/>
</dbReference>
<dbReference type="Pfam" id="PF08338">
    <property type="entry name" value="DUF1731"/>
    <property type="match status" value="1"/>
</dbReference>
<dbReference type="Pfam" id="PF01370">
    <property type="entry name" value="Epimerase"/>
    <property type="match status" value="1"/>
</dbReference>
<organism evidence="3 4">
    <name type="scientific">Ornithinimicrobium faecis</name>
    <dbReference type="NCBI Taxonomy" id="2934158"/>
    <lineage>
        <taxon>Bacteria</taxon>
        <taxon>Bacillati</taxon>
        <taxon>Actinomycetota</taxon>
        <taxon>Actinomycetes</taxon>
        <taxon>Micrococcales</taxon>
        <taxon>Ornithinimicrobiaceae</taxon>
        <taxon>Ornithinimicrobium</taxon>
    </lineage>
</organism>
<feature type="domain" description="DUF1731" evidence="2">
    <location>
        <begin position="436"/>
        <end position="484"/>
    </location>
</feature>
<protein>
    <submittedName>
        <fullName evidence="3">DUF1731 domain-containing protein</fullName>
    </submittedName>
</protein>
<evidence type="ECO:0000313" key="4">
    <source>
        <dbReference type="Proteomes" id="UP001056455"/>
    </source>
</evidence>
<dbReference type="InterPro" id="IPR036291">
    <property type="entry name" value="NAD(P)-bd_dom_sf"/>
</dbReference>
<keyword evidence="4" id="KW-1185">Reference proteome</keyword>
<dbReference type="Gene3D" id="3.40.50.720">
    <property type="entry name" value="NAD(P)-binding Rossmann-like Domain"/>
    <property type="match status" value="1"/>
</dbReference>
<name>A0ABY4YXT5_9MICO</name>
<accession>A0ABY4YXT5</accession>
<sequence length="486" mass="52173">MTWQRTLRHFFALPADELWEVVGDPTRWPAWSGAIRSFTLEAPQPHEYAEAPVSHTAAVAEAQVVQVAVGQRGHYLPARGWAAALHGRTAGPLRITEVEPGRSLGFEQPAPIGGTRVRWSLLEHPGGGTTLEQQVTVNGPMASAIVASIGNDLITDWPLAVVRLHRVLRPQPDANLLKVVIAGGSGTLGRSIAADLTTRGHEVVLLTRQVNLALPHRQVLWDGASTGPWVEELAQDPANTALINLAGRLVDARPTRANVSDLRDSRVRPTQALVAASQQLDAPLARWIQGSTTAIWSDAGDLHLTESSPLPAGPNALPQMTGVAAPWEDAVEGANAEHVTILRTSIVLQNGSPALDRLTQLTRAGLGGRVGSGRQWFSWIHVEDWLSLVRATLGLEEEVDLPDGILVAAAPNPVRNHELMATLRERFRRPAAPPTPSPLVRVGSIALRTDPALGLTGRHATSEVTTEAGFEFVYPTLDGALRDLTS</sequence>
<evidence type="ECO:0000313" key="3">
    <source>
        <dbReference type="EMBL" id="USQ81577.1"/>
    </source>
</evidence>
<dbReference type="PANTHER" id="PTHR11092:SF0">
    <property type="entry name" value="EPIMERASE FAMILY PROTEIN SDR39U1"/>
    <property type="match status" value="1"/>
</dbReference>
<dbReference type="Gene3D" id="3.30.530.20">
    <property type="match status" value="1"/>
</dbReference>
<dbReference type="InterPro" id="IPR001509">
    <property type="entry name" value="Epimerase_deHydtase"/>
</dbReference>
<dbReference type="SUPFAM" id="SSF51735">
    <property type="entry name" value="NAD(P)-binding Rossmann-fold domains"/>
    <property type="match status" value="1"/>
</dbReference>
<dbReference type="InterPro" id="IPR013549">
    <property type="entry name" value="DUF1731"/>
</dbReference>
<dbReference type="InterPro" id="IPR023393">
    <property type="entry name" value="START-like_dom_sf"/>
</dbReference>
<dbReference type="EMBL" id="CP099489">
    <property type="protein sequence ID" value="USQ81577.1"/>
    <property type="molecule type" value="Genomic_DNA"/>
</dbReference>
<proteinExistence type="predicted"/>
<dbReference type="PANTHER" id="PTHR11092">
    <property type="entry name" value="SUGAR NUCLEOTIDE EPIMERASE RELATED"/>
    <property type="match status" value="1"/>
</dbReference>
<reference evidence="3" key="1">
    <citation type="submission" date="2022-06" db="EMBL/GenBank/DDBJ databases">
        <title>Ornithinimicrobium HY1793.</title>
        <authorList>
            <person name="Huang Y."/>
        </authorList>
    </citation>
    <scope>NUCLEOTIDE SEQUENCE</scope>
    <source>
        <strain evidence="3">HY1793</strain>
    </source>
</reference>
<evidence type="ECO:0000259" key="2">
    <source>
        <dbReference type="Pfam" id="PF08338"/>
    </source>
</evidence>